<dbReference type="InterPro" id="IPR012340">
    <property type="entry name" value="NA-bd_OB-fold"/>
</dbReference>
<feature type="domain" description="Rho RNA-BD" evidence="13">
    <location>
        <begin position="290"/>
        <end position="365"/>
    </location>
</feature>
<keyword evidence="7 9" id="KW-0805">Transcription regulation</keyword>
<dbReference type="OrthoDB" id="9805197at2"/>
<keyword evidence="1 9" id="KW-0806">Transcription termination</keyword>
<comment type="caution">
    <text evidence="14">The sequence shown here is derived from an EMBL/GenBank/DDBJ whole genome shotgun (WGS) entry which is preliminary data.</text>
</comment>
<dbReference type="EC" id="3.6.4.-" evidence="9 10"/>
<dbReference type="CDD" id="cd04459">
    <property type="entry name" value="Rho_CSD"/>
    <property type="match status" value="1"/>
</dbReference>
<dbReference type="CDD" id="cd01128">
    <property type="entry name" value="rho_factor_C"/>
    <property type="match status" value="1"/>
</dbReference>
<evidence type="ECO:0000256" key="4">
    <source>
        <dbReference type="ARBA" id="ARBA00022806"/>
    </source>
</evidence>
<sequence>MSDTTDLMGVNAAGTDKSASAPATDAPAAPATGAAAAPRRRRSGTGLDAMVLAELQQLASSLGIKGTARMRKGQLIEVIKERQAASGGAAKPAAEQPAEAPAEKPKRRATSRARTGEGADGKAPAEQAAAQQQIEIPGQGGGDEAPAGERRRRRATAPAGSPEGTEARAEARTETRGEARTEVLTSDKPEAEADGGRKGDRQDRGERGQKGDRRERGQRDRRGRGEEGAGQQAGGRQQRERAGRAEQGPQDEDEFEGGRRGRRGRYRDRRGRRGRDDFAGEPQLSEDDVLIPVAGILDILDNYAFIRTSGYLPGPNDVYVSLAQVRKNGLRKGDHVTGAVRQPKDGERREKFNALVRLDSVNGMAPETGRGRPEFHKLTPLYPQDRLRLETDPGVLTTRIIDLVAPIGKGQRGLIVAPPKTGKTMIMQAIANAITTNNPECHLMVVLVDERPEEVTDMQRSVKGEVISSTFDRPAEDHTTVAELAIERAKRLVELGHDVVVLLDSITRLGRAYNLAAPASGRILSGGVDSTALYPPKKFFGAARNIEDGGSLTILATALVETGSRMDEVIFEEFKGTGNMELKLDRKLADKRIFPAVDVDPSSTRKEEILLGADELSIVWKLRRVLHALDSQQAIELLLDKMKQTKSNAEFLMQIAKTAPAPGNGND</sequence>
<feature type="compositionally biased region" description="Low complexity" evidence="12">
    <location>
        <begin position="121"/>
        <end position="137"/>
    </location>
</feature>
<dbReference type="NCBIfam" id="TIGR00767">
    <property type="entry name" value="rho"/>
    <property type="match status" value="1"/>
</dbReference>
<evidence type="ECO:0000256" key="12">
    <source>
        <dbReference type="SAM" id="MobiDB-lite"/>
    </source>
</evidence>
<evidence type="ECO:0000256" key="3">
    <source>
        <dbReference type="ARBA" id="ARBA00022801"/>
    </source>
</evidence>
<dbReference type="RefSeq" id="WP_049718107.1">
    <property type="nucleotide sequence ID" value="NZ_LFXA01000015.1"/>
</dbReference>
<dbReference type="Gene3D" id="2.40.50.140">
    <property type="entry name" value="Nucleic acid-binding proteins"/>
    <property type="match status" value="1"/>
</dbReference>
<keyword evidence="2 9" id="KW-0547">Nucleotide-binding</keyword>
<dbReference type="InterPro" id="IPR003593">
    <property type="entry name" value="AAA+_ATPase"/>
</dbReference>
<feature type="binding site" evidence="9">
    <location>
        <begin position="408"/>
        <end position="413"/>
    </location>
    <ligand>
        <name>ATP</name>
        <dbReference type="ChEBI" id="CHEBI:30616"/>
    </ligand>
</feature>
<dbReference type="Proteomes" id="UP000037288">
    <property type="component" value="Unassembled WGS sequence"/>
</dbReference>
<evidence type="ECO:0000256" key="1">
    <source>
        <dbReference type="ARBA" id="ARBA00022472"/>
    </source>
</evidence>
<dbReference type="InterPro" id="IPR011113">
    <property type="entry name" value="Rho_RNA-bd"/>
</dbReference>
<evidence type="ECO:0000256" key="10">
    <source>
        <dbReference type="NCBIfam" id="TIGR00767"/>
    </source>
</evidence>
<dbReference type="SMART" id="SM00959">
    <property type="entry name" value="Rho_N"/>
    <property type="match status" value="1"/>
</dbReference>
<dbReference type="GO" id="GO:0006353">
    <property type="term" value="P:DNA-templated transcription termination"/>
    <property type="evidence" value="ECO:0007669"/>
    <property type="project" value="UniProtKB-UniRule"/>
</dbReference>
<dbReference type="PROSITE" id="PS51856">
    <property type="entry name" value="RHO_RNA_BD"/>
    <property type="match status" value="1"/>
</dbReference>
<dbReference type="Pfam" id="PF07498">
    <property type="entry name" value="Rho_N"/>
    <property type="match status" value="1"/>
</dbReference>
<dbReference type="PATRIC" id="fig|1678637.3.peg.4793"/>
<dbReference type="SMART" id="SM00357">
    <property type="entry name" value="CSP"/>
    <property type="match status" value="1"/>
</dbReference>
<dbReference type="Gene3D" id="3.40.50.300">
    <property type="entry name" value="P-loop containing nucleotide triphosphate hydrolases"/>
    <property type="match status" value="1"/>
</dbReference>
<dbReference type="InterPro" id="IPR004665">
    <property type="entry name" value="Term_rho"/>
</dbReference>
<dbReference type="SUPFAM" id="SSF68912">
    <property type="entry name" value="Rho N-terminal domain-like"/>
    <property type="match status" value="1"/>
</dbReference>
<proteinExistence type="inferred from homology"/>
<keyword evidence="5 9" id="KW-0067">ATP-binding</keyword>
<organism evidence="14 15">
    <name type="scientific">Streptomyces caatingaensis</name>
    <dbReference type="NCBI Taxonomy" id="1678637"/>
    <lineage>
        <taxon>Bacteria</taxon>
        <taxon>Bacillati</taxon>
        <taxon>Actinomycetota</taxon>
        <taxon>Actinomycetes</taxon>
        <taxon>Kitasatosporales</taxon>
        <taxon>Streptomycetaceae</taxon>
        <taxon>Streptomyces</taxon>
    </lineage>
</organism>
<comment type="caution">
    <text evidence="9">Lacks conserved residue(s) required for the propagation of feature annotation.</text>
</comment>
<keyword evidence="4 9" id="KW-0347">Helicase</keyword>
<dbReference type="NCBIfam" id="NF006886">
    <property type="entry name" value="PRK09376.1"/>
    <property type="match status" value="1"/>
</dbReference>
<protein>
    <recommendedName>
        <fullName evidence="9 10">Transcription termination factor Rho</fullName>
        <ecNumber evidence="9 10">3.6.4.-</ecNumber>
    </recommendedName>
    <alternativeName>
        <fullName evidence="9">ATP-dependent helicase Rho</fullName>
    </alternativeName>
</protein>
<evidence type="ECO:0000256" key="5">
    <source>
        <dbReference type="ARBA" id="ARBA00022840"/>
    </source>
</evidence>
<feature type="compositionally biased region" description="Low complexity" evidence="12">
    <location>
        <begin position="18"/>
        <end position="37"/>
    </location>
</feature>
<comment type="similarity">
    <text evidence="9 11">Belongs to the Rho family.</text>
</comment>
<accession>A0A0K9XAG0</accession>
<evidence type="ECO:0000256" key="6">
    <source>
        <dbReference type="ARBA" id="ARBA00022884"/>
    </source>
</evidence>
<dbReference type="InterPro" id="IPR027417">
    <property type="entry name" value="P-loop_NTPase"/>
</dbReference>
<keyword evidence="3 9" id="KW-0378">Hydrolase</keyword>
<keyword evidence="6 9" id="KW-0694">RNA-binding</keyword>
<comment type="function">
    <text evidence="9">Facilitates transcription termination by a mechanism that involves Rho binding to the nascent RNA, activation of Rho's RNA-dependent ATPase activity, and release of the mRNA from the DNA template.</text>
</comment>
<feature type="compositionally biased region" description="Basic residues" evidence="12">
    <location>
        <begin position="260"/>
        <end position="273"/>
    </location>
</feature>
<feature type="binding site" evidence="9">
    <location>
        <begin position="420"/>
        <end position="425"/>
    </location>
    <ligand>
        <name>ATP</name>
        <dbReference type="ChEBI" id="CHEBI:30616"/>
    </ligand>
</feature>
<evidence type="ECO:0000259" key="13">
    <source>
        <dbReference type="PROSITE" id="PS51856"/>
    </source>
</evidence>
<keyword evidence="15" id="KW-1185">Reference proteome</keyword>
<comment type="subunit">
    <text evidence="9">Homohexamer. The homohexamer assembles into an open ring structure.</text>
</comment>
<dbReference type="AlphaFoldDB" id="A0A0K9XAG0"/>
<dbReference type="SUPFAM" id="SSF52540">
    <property type="entry name" value="P-loop containing nucleoside triphosphate hydrolases"/>
    <property type="match status" value="1"/>
</dbReference>
<evidence type="ECO:0000256" key="11">
    <source>
        <dbReference type="PROSITE-ProRule" id="PRU01203"/>
    </source>
</evidence>
<feature type="binding site" evidence="9">
    <location>
        <position position="451"/>
    </location>
    <ligand>
        <name>ATP</name>
        <dbReference type="ChEBI" id="CHEBI:30616"/>
    </ligand>
</feature>
<dbReference type="InterPro" id="IPR000194">
    <property type="entry name" value="ATPase_F1/V1/A1_a/bsu_nucl-bd"/>
</dbReference>
<evidence type="ECO:0000313" key="15">
    <source>
        <dbReference type="Proteomes" id="UP000037288"/>
    </source>
</evidence>
<dbReference type="HAMAP" id="MF_01884">
    <property type="entry name" value="Rho"/>
    <property type="match status" value="1"/>
</dbReference>
<dbReference type="Pfam" id="PF00006">
    <property type="entry name" value="ATP-synt_ab"/>
    <property type="match status" value="1"/>
</dbReference>
<dbReference type="PANTHER" id="PTHR46425:SF1">
    <property type="entry name" value="TRANSCRIPTION TERMINATION FACTOR RHO"/>
    <property type="match status" value="1"/>
</dbReference>
<keyword evidence="8 9" id="KW-0804">Transcription</keyword>
<evidence type="ECO:0000256" key="7">
    <source>
        <dbReference type="ARBA" id="ARBA00023015"/>
    </source>
</evidence>
<evidence type="ECO:0000256" key="2">
    <source>
        <dbReference type="ARBA" id="ARBA00022741"/>
    </source>
</evidence>
<dbReference type="STRING" id="1678637.AC230_22365"/>
<dbReference type="PANTHER" id="PTHR46425">
    <property type="entry name" value="TRANSCRIPTION TERMINATION FACTOR RHO"/>
    <property type="match status" value="1"/>
</dbReference>
<evidence type="ECO:0000313" key="14">
    <source>
        <dbReference type="EMBL" id="KNB50405.1"/>
    </source>
</evidence>
<feature type="region of interest" description="Disordered" evidence="12">
    <location>
        <begin position="1"/>
        <end position="42"/>
    </location>
</feature>
<name>A0A0K9XAG0_9ACTN</name>
<gene>
    <name evidence="9" type="primary">rho</name>
    <name evidence="14" type="ORF">AC230_22365</name>
</gene>
<dbReference type="GO" id="GO:0016787">
    <property type="term" value="F:hydrolase activity"/>
    <property type="evidence" value="ECO:0007669"/>
    <property type="project" value="UniProtKB-KW"/>
</dbReference>
<feature type="compositionally biased region" description="Basic and acidic residues" evidence="12">
    <location>
        <begin position="165"/>
        <end position="227"/>
    </location>
</feature>
<dbReference type="EMBL" id="LFXA01000015">
    <property type="protein sequence ID" value="KNB50405.1"/>
    <property type="molecule type" value="Genomic_DNA"/>
</dbReference>
<evidence type="ECO:0000256" key="8">
    <source>
        <dbReference type="ARBA" id="ARBA00023163"/>
    </source>
</evidence>
<dbReference type="InterPro" id="IPR011129">
    <property type="entry name" value="CSD"/>
</dbReference>
<dbReference type="Pfam" id="PF07497">
    <property type="entry name" value="Rho_RNA_bind"/>
    <property type="match status" value="1"/>
</dbReference>
<dbReference type="SUPFAM" id="SSF50249">
    <property type="entry name" value="Nucleic acid-binding proteins"/>
    <property type="match status" value="1"/>
</dbReference>
<feature type="compositionally biased region" description="Low complexity" evidence="12">
    <location>
        <begin position="84"/>
        <end position="100"/>
    </location>
</feature>
<dbReference type="GO" id="GO:0005524">
    <property type="term" value="F:ATP binding"/>
    <property type="evidence" value="ECO:0007669"/>
    <property type="project" value="UniProtKB-UniRule"/>
</dbReference>
<dbReference type="GO" id="GO:0008186">
    <property type="term" value="F:ATP-dependent activity, acting on RNA"/>
    <property type="evidence" value="ECO:0007669"/>
    <property type="project" value="UniProtKB-UniRule"/>
</dbReference>
<feature type="region of interest" description="Disordered" evidence="12">
    <location>
        <begin position="82"/>
        <end position="282"/>
    </location>
</feature>
<reference evidence="15" key="1">
    <citation type="submission" date="2015-07" db="EMBL/GenBank/DDBJ databases">
        <title>Draft genome sequence of Streptomyces sp. CMAA 1322, a bacterium isolated from Caatinga biome, from dry forest semiarid of Brazil.</title>
        <authorList>
            <person name="Santos S.N."/>
            <person name="Gacesa R."/>
            <person name="Taketani R.G."/>
            <person name="Long P.F."/>
            <person name="Melo I.S."/>
        </authorList>
    </citation>
    <scope>NUCLEOTIDE SEQUENCE [LARGE SCALE GENOMIC DNA]</scope>
    <source>
        <strain evidence="15">CMAA 1322</strain>
    </source>
</reference>
<evidence type="ECO:0000256" key="9">
    <source>
        <dbReference type="HAMAP-Rule" id="MF_01884"/>
    </source>
</evidence>
<dbReference type="InterPro" id="IPR011112">
    <property type="entry name" value="Rho-like_N"/>
</dbReference>
<dbReference type="GO" id="GO:0003723">
    <property type="term" value="F:RNA binding"/>
    <property type="evidence" value="ECO:0007669"/>
    <property type="project" value="UniProtKB-UniRule"/>
</dbReference>
<dbReference type="InterPro" id="IPR036269">
    <property type="entry name" value="Rho_N_sf"/>
</dbReference>
<dbReference type="GO" id="GO:0004386">
    <property type="term" value="F:helicase activity"/>
    <property type="evidence" value="ECO:0007669"/>
    <property type="project" value="UniProtKB-UniRule"/>
</dbReference>
<dbReference type="InterPro" id="IPR041703">
    <property type="entry name" value="Rho_factor_ATP-bd"/>
</dbReference>
<dbReference type="SMART" id="SM00382">
    <property type="entry name" value="AAA"/>
    <property type="match status" value="1"/>
</dbReference>